<evidence type="ECO:0000256" key="8">
    <source>
        <dbReference type="ARBA" id="ARBA00025197"/>
    </source>
</evidence>
<comment type="function">
    <text evidence="8 10">Component of the cytochrome b6-f complex, which mediates electron transfer between photosystem II (PSII) and photosystem I (PSI), cyclic electron flow around PSI, and state transitions. PetL is important for photoautotrophic growth as well as for electron transfer efficiency and stability of the cytochrome b6-f complex.</text>
</comment>
<name>A0A1W5RMR6_PEDDU</name>
<reference evidence="12" key="2">
    <citation type="journal article" date="2018" name="Am. J. Bot.">
        <title>Organellar phylogenomics inform systematics in the green algal family Hydrodictyaceae (Chlorophyceae) and provide clues to the complex evolutionary history of plastid genomes in the green algal tree of life.</title>
        <authorList>
            <person name="McManus H.A."/>
            <person name="Fucikova K."/>
            <person name="Lewis P.O."/>
            <person name="Lewis L.A."/>
            <person name="Karol K.G."/>
        </authorList>
    </citation>
    <scope>NUCLEOTIDE SEQUENCE</scope>
</reference>
<keyword evidence="7 10" id="KW-0472">Membrane</keyword>
<evidence type="ECO:0000256" key="1">
    <source>
        <dbReference type="ARBA" id="ARBA00004167"/>
    </source>
</evidence>
<accession>A0A1W5RMR6</accession>
<evidence type="ECO:0000256" key="5">
    <source>
        <dbReference type="ARBA" id="ARBA00022989"/>
    </source>
</evidence>
<evidence type="ECO:0000256" key="2">
    <source>
        <dbReference type="ARBA" id="ARBA00022448"/>
    </source>
</evidence>
<gene>
    <name evidence="10 11" type="primary">petL</name>
</gene>
<dbReference type="SUPFAM" id="SSF103436">
    <property type="entry name" value="PetL subunit of the cytochrome b6f complex"/>
    <property type="match status" value="1"/>
</dbReference>
<dbReference type="HAMAP" id="MF_00433">
    <property type="entry name" value="Cytb6_f_PetL"/>
    <property type="match status" value="1"/>
</dbReference>
<keyword evidence="11" id="KW-0934">Plastid</keyword>
<evidence type="ECO:0000256" key="6">
    <source>
        <dbReference type="ARBA" id="ARBA00023078"/>
    </source>
</evidence>
<evidence type="ECO:0000256" key="7">
    <source>
        <dbReference type="ARBA" id="ARBA00023136"/>
    </source>
</evidence>
<dbReference type="GeneID" id="32880113"/>
<reference evidence="11" key="1">
    <citation type="journal article" date="2017" name="PeerJ">
        <title>lastomes of the green algae Hydrodictyon reticulatum and Pediastrum duplex (Sphaeropleales, Chlorophyceae).</title>
        <authorList>
            <person name="McManus H.A."/>
            <person name="Sanchez D."/>
            <person name="Karol K.G."/>
        </authorList>
    </citation>
    <scope>NUCLEOTIDE SEQUENCE</scope>
</reference>
<keyword evidence="3 10" id="KW-0812">Transmembrane</keyword>
<dbReference type="EMBL" id="MF276979">
    <property type="protein sequence ID" value="AWI68392.1"/>
    <property type="molecule type" value="Genomic_DNA"/>
</dbReference>
<comment type="similarity">
    <text evidence="10">Belongs to the PetL family.</text>
</comment>
<keyword evidence="2 10" id="KW-0813">Transport</keyword>
<feature type="transmembrane region" description="Helical" evidence="10">
    <location>
        <begin position="6"/>
        <end position="26"/>
    </location>
</feature>
<proteinExistence type="inferred from homology"/>
<keyword evidence="4 10" id="KW-0249">Electron transport</keyword>
<evidence type="ECO:0000256" key="4">
    <source>
        <dbReference type="ARBA" id="ARBA00022982"/>
    </source>
</evidence>
<evidence type="ECO:0000313" key="12">
    <source>
        <dbReference type="EMBL" id="AWI68392.1"/>
    </source>
</evidence>
<keyword evidence="11" id="KW-0150">Chloroplast</keyword>
<dbReference type="Pfam" id="PF05115">
    <property type="entry name" value="PetL"/>
    <property type="match status" value="1"/>
</dbReference>
<keyword evidence="6 10" id="KW-0793">Thylakoid</keyword>
<keyword evidence="10" id="KW-0602">Photosynthesis</keyword>
<dbReference type="InterPro" id="IPR007802">
    <property type="entry name" value="Cyt_b6/f_cplx_su6"/>
</dbReference>
<dbReference type="RefSeq" id="YP_009364031.1">
    <property type="nucleotide sequence ID" value="NC_034654.1"/>
</dbReference>
<evidence type="ECO:0000256" key="9">
    <source>
        <dbReference type="ARBA" id="ARBA00025834"/>
    </source>
</evidence>
<evidence type="ECO:0000256" key="10">
    <source>
        <dbReference type="HAMAP-Rule" id="MF_00433"/>
    </source>
</evidence>
<dbReference type="EMBL" id="MF276981">
    <property type="protein sequence ID" value="AWI68592.1"/>
    <property type="molecule type" value="Genomic_DNA"/>
</dbReference>
<comment type="subcellular location">
    <subcellularLocation>
        <location evidence="1">Membrane</location>
        <topology evidence="1">Single-pass membrane protein</topology>
    </subcellularLocation>
    <subcellularLocation>
        <location evidence="10">Plastid</location>
        <location evidence="10">Chloroplast thylakoid membrane</location>
        <topology evidence="10">Single-pass membrane protein</topology>
    </subcellularLocation>
</comment>
<dbReference type="GO" id="GO:0009512">
    <property type="term" value="C:cytochrome b6f complex"/>
    <property type="evidence" value="ECO:0007669"/>
    <property type="project" value="InterPro"/>
</dbReference>
<organism evidence="11">
    <name type="scientific">Pediastrum duplex</name>
    <name type="common">Green alga</name>
    <dbReference type="NCBI Taxonomy" id="3105"/>
    <lineage>
        <taxon>Eukaryota</taxon>
        <taxon>Viridiplantae</taxon>
        <taxon>Chlorophyta</taxon>
        <taxon>core chlorophytes</taxon>
        <taxon>Chlorophyceae</taxon>
        <taxon>CS clade</taxon>
        <taxon>Sphaeropleales</taxon>
        <taxon>Hydrodictyaceae</taxon>
        <taxon>Pediastrum</taxon>
    </lineage>
</organism>
<comment type="subunit">
    <text evidence="9 10">The 4 large subunits of the cytochrome b6-f complex are cytochrome b6, subunit IV (17 kDa polypeptide, PetD), cytochrome f and the Rieske protein, while the 4 small subunits are PetG, PetL, PetM and PetN. The complex functions as a dimer.</text>
</comment>
<dbReference type="AlphaFoldDB" id="A0A1W5RMR6"/>
<dbReference type="GO" id="GO:0009055">
    <property type="term" value="F:electron transfer activity"/>
    <property type="evidence" value="ECO:0007669"/>
    <property type="project" value="InterPro"/>
</dbReference>
<dbReference type="GO" id="GO:0009535">
    <property type="term" value="C:chloroplast thylakoid membrane"/>
    <property type="evidence" value="ECO:0007669"/>
    <property type="project" value="UniProtKB-SubCell"/>
</dbReference>
<protein>
    <recommendedName>
        <fullName evidence="10">Cytochrome b6-f complex subunit 6</fullName>
    </recommendedName>
    <alternativeName>
        <fullName evidence="10">Cytochrome b6-f complex subunit PetL</fullName>
    </alternativeName>
    <alternativeName>
        <fullName evidence="10">Cytochrome b6-f complex subunit VI</fullName>
    </alternativeName>
</protein>
<evidence type="ECO:0000256" key="3">
    <source>
        <dbReference type="ARBA" id="ARBA00022692"/>
    </source>
</evidence>
<geneLocation type="chloroplast" evidence="11"/>
<keyword evidence="5 10" id="KW-1133">Transmembrane helix</keyword>
<dbReference type="GO" id="GO:0015979">
    <property type="term" value="P:photosynthesis"/>
    <property type="evidence" value="ECO:0007669"/>
    <property type="project" value="UniProtKB-KW"/>
</dbReference>
<dbReference type="EMBL" id="KY114064">
    <property type="protein sequence ID" value="AQU64493.1"/>
    <property type="molecule type" value="Genomic_DNA"/>
</dbReference>
<evidence type="ECO:0000313" key="11">
    <source>
        <dbReference type="EMBL" id="AQU64493.1"/>
    </source>
</evidence>
<sequence length="32" mass="3436">MLTITSYIGLLVVALGFTLALYLGLVKVVKLI</sequence>